<proteinExistence type="predicted"/>
<reference evidence="3" key="1">
    <citation type="submission" date="2015-07" db="EMBL/GenBank/DDBJ databases">
        <title>Whole genome sequence of an Ensifer adhaerens strain isolated from a cave pool in the Wind Cave National Park.</title>
        <authorList>
            <person name="Eng W.W.H."/>
            <person name="Gan H.M."/>
            <person name="Barton H.A."/>
            <person name="Savka M.A."/>
        </authorList>
    </citation>
    <scope>NUCLEOTIDE SEQUENCE [LARGE SCALE GENOMIC DNA]</scope>
    <source>
        <strain evidence="3">SD006</strain>
    </source>
</reference>
<keyword evidence="1" id="KW-0732">Signal</keyword>
<protein>
    <submittedName>
        <fullName evidence="2">Oxidoreductase</fullName>
    </submittedName>
</protein>
<feature type="signal peptide" evidence="1">
    <location>
        <begin position="1"/>
        <end position="23"/>
    </location>
</feature>
<evidence type="ECO:0000313" key="3">
    <source>
        <dbReference type="Proteomes" id="UP000037425"/>
    </source>
</evidence>
<evidence type="ECO:0000256" key="1">
    <source>
        <dbReference type="SAM" id="SignalP"/>
    </source>
</evidence>
<dbReference type="OrthoDB" id="9798763at2"/>
<feature type="chain" id="PRO_5005580969" evidence="1">
    <location>
        <begin position="24"/>
        <end position="162"/>
    </location>
</feature>
<dbReference type="EMBL" id="LGAP01000064">
    <property type="protein sequence ID" value="KOF12401.1"/>
    <property type="molecule type" value="Genomic_DNA"/>
</dbReference>
<sequence>MRIVSLGLAVAASLAFATAIGFAQDREAVVLTIDGNIKNATARDFSIAQLEALGPEKIETSTPWHDGKVTFEGVSLARLMEHVGASGGTAAVLALNNYRTEIPLSDFATYGVILATKKDGRYMSVSDKGPLFVIYPFDAFSELNSELYYSRSAWQVCSISIE</sequence>
<dbReference type="InterPro" id="IPR036374">
    <property type="entry name" value="OxRdtase_Mopterin-bd_sf"/>
</dbReference>
<dbReference type="Gene3D" id="3.90.420.10">
    <property type="entry name" value="Oxidoreductase, molybdopterin-binding domain"/>
    <property type="match status" value="1"/>
</dbReference>
<organism evidence="2 3">
    <name type="scientific">Ensifer adhaerens</name>
    <name type="common">Sinorhizobium morelense</name>
    <dbReference type="NCBI Taxonomy" id="106592"/>
    <lineage>
        <taxon>Bacteria</taxon>
        <taxon>Pseudomonadati</taxon>
        <taxon>Pseudomonadota</taxon>
        <taxon>Alphaproteobacteria</taxon>
        <taxon>Hyphomicrobiales</taxon>
        <taxon>Rhizobiaceae</taxon>
        <taxon>Sinorhizobium/Ensifer group</taxon>
        <taxon>Ensifer</taxon>
    </lineage>
</organism>
<dbReference type="RefSeq" id="WP_053253323.1">
    <property type="nucleotide sequence ID" value="NZ_LGAP01000064.1"/>
</dbReference>
<dbReference type="Proteomes" id="UP000037425">
    <property type="component" value="Unassembled WGS sequence"/>
</dbReference>
<evidence type="ECO:0000313" key="2">
    <source>
        <dbReference type="EMBL" id="KOF12401.1"/>
    </source>
</evidence>
<gene>
    <name evidence="2" type="ORF">AC244_34590</name>
</gene>
<dbReference type="SUPFAM" id="SSF56524">
    <property type="entry name" value="Oxidoreductase molybdopterin-binding domain"/>
    <property type="match status" value="1"/>
</dbReference>
<dbReference type="AlphaFoldDB" id="A0A0L8BCG4"/>
<accession>A0A0L8BCG4</accession>
<name>A0A0L8BCG4_ENSAD</name>
<comment type="caution">
    <text evidence="2">The sequence shown here is derived from an EMBL/GenBank/DDBJ whole genome shotgun (WGS) entry which is preliminary data.</text>
</comment>
<dbReference type="PATRIC" id="fig|106592.7.peg.6898"/>